<sequence>MWRPGWASPSCCGTERQYRELLEQSGFGLAQVYPAGRFNVIEARSA</sequence>
<dbReference type="AlphaFoldDB" id="A0A7Y4M4P2"/>
<evidence type="ECO:0000313" key="2">
    <source>
        <dbReference type="Proteomes" id="UP000528734"/>
    </source>
</evidence>
<evidence type="ECO:0000313" key="1">
    <source>
        <dbReference type="EMBL" id="NOJ50023.1"/>
    </source>
</evidence>
<gene>
    <name evidence="1" type="ORF">HCN50_27870</name>
</gene>
<organism evidence="1 2">
    <name type="scientific">Bradyrhizobium archetypum</name>
    <dbReference type="NCBI Taxonomy" id="2721160"/>
    <lineage>
        <taxon>Bacteria</taxon>
        <taxon>Pseudomonadati</taxon>
        <taxon>Pseudomonadota</taxon>
        <taxon>Alphaproteobacteria</taxon>
        <taxon>Hyphomicrobiales</taxon>
        <taxon>Nitrobacteraceae</taxon>
        <taxon>Bradyrhizobium</taxon>
    </lineage>
</organism>
<name>A0A7Y4M4P2_9BRAD</name>
<comment type="caution">
    <text evidence="1">The sequence shown here is derived from an EMBL/GenBank/DDBJ whole genome shotgun (WGS) entry which is preliminary data.</text>
</comment>
<dbReference type="RefSeq" id="WP_171713076.1">
    <property type="nucleotide sequence ID" value="NZ_JAAVLW010000009.1"/>
</dbReference>
<dbReference type="EMBL" id="JAAVLW010000009">
    <property type="protein sequence ID" value="NOJ50023.1"/>
    <property type="molecule type" value="Genomic_DNA"/>
</dbReference>
<reference evidence="1 2" key="1">
    <citation type="submission" date="2020-03" db="EMBL/GenBank/DDBJ databases">
        <title>Bradyrhizobium diversity isolated from nodules of Muelleranthus trifoliolatus.</title>
        <authorList>
            <person name="Klepa M."/>
            <person name="Helene L."/>
            <person name="Hungria M."/>
        </authorList>
    </citation>
    <scope>NUCLEOTIDE SEQUENCE [LARGE SCALE GENOMIC DNA]</scope>
    <source>
        <strain evidence="1 2">WSM 1744</strain>
    </source>
</reference>
<keyword evidence="2" id="KW-1185">Reference proteome</keyword>
<proteinExistence type="predicted"/>
<accession>A0A7Y4M4P2</accession>
<protein>
    <submittedName>
        <fullName evidence="1">Uncharacterized protein</fullName>
    </submittedName>
</protein>
<dbReference type="Proteomes" id="UP000528734">
    <property type="component" value="Unassembled WGS sequence"/>
</dbReference>